<feature type="coiled-coil region" evidence="1">
    <location>
        <begin position="87"/>
        <end position="253"/>
    </location>
</feature>
<evidence type="ECO:0000256" key="1">
    <source>
        <dbReference type="SAM" id="Coils"/>
    </source>
</evidence>
<name>A0ABR2LA97_9EUKA</name>
<feature type="compositionally biased region" description="Low complexity" evidence="2">
    <location>
        <begin position="1"/>
        <end position="16"/>
    </location>
</feature>
<reference evidence="3 4" key="1">
    <citation type="submission" date="2024-04" db="EMBL/GenBank/DDBJ databases">
        <title>Tritrichomonas musculus Genome.</title>
        <authorList>
            <person name="Alves-Ferreira E."/>
            <person name="Grigg M."/>
            <person name="Lorenzi H."/>
            <person name="Galac M."/>
        </authorList>
    </citation>
    <scope>NUCLEOTIDE SEQUENCE [LARGE SCALE GENOMIC DNA]</scope>
    <source>
        <strain evidence="3 4">EAF2021</strain>
    </source>
</reference>
<keyword evidence="4" id="KW-1185">Reference proteome</keyword>
<keyword evidence="1" id="KW-0175">Coiled coil</keyword>
<proteinExistence type="predicted"/>
<evidence type="ECO:0000256" key="2">
    <source>
        <dbReference type="SAM" id="MobiDB-lite"/>
    </source>
</evidence>
<dbReference type="Proteomes" id="UP001470230">
    <property type="component" value="Unassembled WGS sequence"/>
</dbReference>
<protein>
    <submittedName>
        <fullName evidence="3">Uncharacterized protein</fullName>
    </submittedName>
</protein>
<feature type="region of interest" description="Disordered" evidence="2">
    <location>
        <begin position="1"/>
        <end position="25"/>
    </location>
</feature>
<evidence type="ECO:0000313" key="3">
    <source>
        <dbReference type="EMBL" id="KAK8900280.1"/>
    </source>
</evidence>
<accession>A0ABR2LA97</accession>
<evidence type="ECO:0000313" key="4">
    <source>
        <dbReference type="Proteomes" id="UP001470230"/>
    </source>
</evidence>
<sequence>MENYSNNDSSYDLSSHASDDDDSNSSLSINFVKKWPETFRNSVQLVRDAQIDIKHFRLERNGNEMEAELVDREIELQAEIRDITSETTDLRLQVSNLETELSQVQEQRTHDIISIRTSLANQLKFYQSEMTDFERTIQLLQDAIEAQRENHERNKDMLNTNKSSGESALDTEIEMLKAEIERTRKSSISLASKSSSDMTDAETTISLLNSEIESAQTEYEKISNKRQEFQRNLSILKRELIVEEEEAAALHNQVVKNSQLRAKMKGAIERVRLHIWKVNSASFQYL</sequence>
<comment type="caution">
    <text evidence="3">The sequence shown here is derived from an EMBL/GenBank/DDBJ whole genome shotgun (WGS) entry which is preliminary data.</text>
</comment>
<dbReference type="EMBL" id="JAPFFF010000001">
    <property type="protein sequence ID" value="KAK8900280.1"/>
    <property type="molecule type" value="Genomic_DNA"/>
</dbReference>
<gene>
    <name evidence="3" type="ORF">M9Y10_002603</name>
</gene>
<organism evidence="3 4">
    <name type="scientific">Tritrichomonas musculus</name>
    <dbReference type="NCBI Taxonomy" id="1915356"/>
    <lineage>
        <taxon>Eukaryota</taxon>
        <taxon>Metamonada</taxon>
        <taxon>Parabasalia</taxon>
        <taxon>Tritrichomonadida</taxon>
        <taxon>Tritrichomonadidae</taxon>
        <taxon>Tritrichomonas</taxon>
    </lineage>
</organism>